<protein>
    <recommendedName>
        <fullName evidence="2">histidine kinase</fullName>
        <ecNumber evidence="2">2.7.13.3</ecNumber>
    </recommendedName>
</protein>
<dbReference type="EMBL" id="JBAWKB010000003">
    <property type="protein sequence ID" value="MFH6772495.1"/>
    <property type="molecule type" value="Genomic_DNA"/>
</dbReference>
<keyword evidence="7" id="KW-0812">Transmembrane</keyword>
<dbReference type="InterPro" id="IPR003661">
    <property type="entry name" value="HisK_dim/P_dom"/>
</dbReference>
<dbReference type="SMART" id="SM00387">
    <property type="entry name" value="HATPase_c"/>
    <property type="match status" value="1"/>
</dbReference>
<keyword evidence="7" id="KW-1133">Transmembrane helix</keyword>
<dbReference type="Pfam" id="PF02518">
    <property type="entry name" value="HATPase_c"/>
    <property type="match status" value="1"/>
</dbReference>
<dbReference type="InterPro" id="IPR004358">
    <property type="entry name" value="Sig_transdc_His_kin-like_C"/>
</dbReference>
<keyword evidence="10" id="KW-1185">Reference proteome</keyword>
<keyword evidence="3" id="KW-0597">Phosphoprotein</keyword>
<dbReference type="InterPro" id="IPR003594">
    <property type="entry name" value="HATPase_dom"/>
</dbReference>
<dbReference type="SMART" id="SM00388">
    <property type="entry name" value="HisKA"/>
    <property type="match status" value="1"/>
</dbReference>
<evidence type="ECO:0000256" key="7">
    <source>
        <dbReference type="SAM" id="Phobius"/>
    </source>
</evidence>
<evidence type="ECO:0000256" key="5">
    <source>
        <dbReference type="ARBA" id="ARBA00022777"/>
    </source>
</evidence>
<dbReference type="PANTHER" id="PTHR45453:SF1">
    <property type="entry name" value="PHOSPHATE REGULON SENSOR PROTEIN PHOR"/>
    <property type="match status" value="1"/>
</dbReference>
<keyword evidence="6" id="KW-0902">Two-component regulatory system</keyword>
<dbReference type="SUPFAM" id="SSF55874">
    <property type="entry name" value="ATPase domain of HSP90 chaperone/DNA topoisomerase II/histidine kinase"/>
    <property type="match status" value="1"/>
</dbReference>
<keyword evidence="4" id="KW-0808">Transferase</keyword>
<dbReference type="PRINTS" id="PR00344">
    <property type="entry name" value="BCTRLSENSOR"/>
</dbReference>
<evidence type="ECO:0000313" key="9">
    <source>
        <dbReference type="EMBL" id="MFH6772495.1"/>
    </source>
</evidence>
<dbReference type="InterPro" id="IPR036097">
    <property type="entry name" value="HisK_dim/P_sf"/>
</dbReference>
<dbReference type="Gene3D" id="3.30.565.10">
    <property type="entry name" value="Histidine kinase-like ATPase, C-terminal domain"/>
    <property type="match status" value="1"/>
</dbReference>
<dbReference type="InterPro" id="IPR050351">
    <property type="entry name" value="BphY/WalK/GraS-like"/>
</dbReference>
<comment type="catalytic activity">
    <reaction evidence="1">
        <text>ATP + protein L-histidine = ADP + protein N-phospho-L-histidine.</text>
        <dbReference type="EC" id="2.7.13.3"/>
    </reaction>
</comment>
<feature type="transmembrane region" description="Helical" evidence="7">
    <location>
        <begin position="6"/>
        <end position="27"/>
    </location>
</feature>
<dbReference type="SUPFAM" id="SSF47384">
    <property type="entry name" value="Homodimeric domain of signal transducing histidine kinase"/>
    <property type="match status" value="1"/>
</dbReference>
<dbReference type="Gene3D" id="1.10.287.130">
    <property type="match status" value="1"/>
</dbReference>
<evidence type="ECO:0000256" key="3">
    <source>
        <dbReference type="ARBA" id="ARBA00022553"/>
    </source>
</evidence>
<keyword evidence="5 9" id="KW-0418">Kinase</keyword>
<dbReference type="PROSITE" id="PS50109">
    <property type="entry name" value="HIS_KIN"/>
    <property type="match status" value="1"/>
</dbReference>
<feature type="domain" description="Histidine kinase" evidence="8">
    <location>
        <begin position="296"/>
        <end position="508"/>
    </location>
</feature>
<evidence type="ECO:0000259" key="8">
    <source>
        <dbReference type="PROSITE" id="PS50109"/>
    </source>
</evidence>
<dbReference type="Pfam" id="PF00512">
    <property type="entry name" value="HisKA"/>
    <property type="match status" value="1"/>
</dbReference>
<evidence type="ECO:0000313" key="10">
    <source>
        <dbReference type="Proteomes" id="UP001610100"/>
    </source>
</evidence>
<proteinExistence type="predicted"/>
<dbReference type="RefSeq" id="WP_344738082.1">
    <property type="nucleotide sequence ID" value="NZ_BAABAY010000001.1"/>
</dbReference>
<dbReference type="CDD" id="cd00082">
    <property type="entry name" value="HisKA"/>
    <property type="match status" value="1"/>
</dbReference>
<sequence length="508" mass="57804">MNTKKYTYTLYIIVMVICVTIGIQWYWNYKNYLFNKQQLIKDVQISLDKAVDDYYTDLAQKTTLGFEIEGEAQKDVLGKGNFLLDIAKSIDSTHAKYKTLDSLKINTDSLKGVKFYRGLKADSLYKAQGIGSNENNTVFLKNDRGKNWNTNDTLDMSQIGLLTSKIVISIKSDSVNVKHIDSLLKADLQRKSIPISYHLKFSEGHDVFIHKNEFANDSTQTKKVLHVASNSTFLPKDSSLKIYFENINWAVFKRILSGILISVLLVLAVISCLFYLLRIIKNQKQLAEIKNDLISNMTHEFKTPIATIGVALESIKNFRAIEDKEKTKKYLTMSEDQLGKLNLMVEKLLETATLDSNNLELNKEETDIRTLVEHLVEKHRLQTEKSIRLSLPDKELIAQVDAFHLENAINNILDNAVKYGGETINVVLSQRASDFSLSISDSGDSLKKQHKDKIFEKFYRAPKGNTHDVKGFGIGLYYTKKIVEKHQGNIALELQKQLTTFKITIPNG</sequence>
<dbReference type="CDD" id="cd00075">
    <property type="entry name" value="HATPase"/>
    <property type="match status" value="1"/>
</dbReference>
<evidence type="ECO:0000256" key="4">
    <source>
        <dbReference type="ARBA" id="ARBA00022679"/>
    </source>
</evidence>
<dbReference type="InterPro" id="IPR005467">
    <property type="entry name" value="His_kinase_dom"/>
</dbReference>
<dbReference type="GO" id="GO:0016301">
    <property type="term" value="F:kinase activity"/>
    <property type="evidence" value="ECO:0007669"/>
    <property type="project" value="UniProtKB-KW"/>
</dbReference>
<feature type="transmembrane region" description="Helical" evidence="7">
    <location>
        <begin position="255"/>
        <end position="277"/>
    </location>
</feature>
<dbReference type="Proteomes" id="UP001610100">
    <property type="component" value="Unassembled WGS sequence"/>
</dbReference>
<evidence type="ECO:0000256" key="6">
    <source>
        <dbReference type="ARBA" id="ARBA00023012"/>
    </source>
</evidence>
<dbReference type="EC" id="2.7.13.3" evidence="2"/>
<dbReference type="PANTHER" id="PTHR45453">
    <property type="entry name" value="PHOSPHATE REGULON SENSOR PROTEIN PHOR"/>
    <property type="match status" value="1"/>
</dbReference>
<reference evidence="9 10" key="1">
    <citation type="submission" date="2024-02" db="EMBL/GenBank/DDBJ databases">
        <title>A Gaetbulibacter species isolated from tidal flats and genomic insights of their niches.</title>
        <authorList>
            <person name="Ye Y."/>
        </authorList>
    </citation>
    <scope>NUCLEOTIDE SEQUENCE [LARGE SCALE GENOMIC DNA]</scope>
    <source>
        <strain evidence="9 10">KYW382</strain>
    </source>
</reference>
<name>A0ABW7N084_9FLAO</name>
<evidence type="ECO:0000256" key="1">
    <source>
        <dbReference type="ARBA" id="ARBA00000085"/>
    </source>
</evidence>
<evidence type="ECO:0000256" key="2">
    <source>
        <dbReference type="ARBA" id="ARBA00012438"/>
    </source>
</evidence>
<accession>A0ABW7N084</accession>
<keyword evidence="7" id="KW-0472">Membrane</keyword>
<comment type="caution">
    <text evidence="9">The sequence shown here is derived from an EMBL/GenBank/DDBJ whole genome shotgun (WGS) entry which is preliminary data.</text>
</comment>
<organism evidence="9 10">
    <name type="scientific">Gaetbulibacter aestuarii</name>
    <dbReference type="NCBI Taxonomy" id="1502358"/>
    <lineage>
        <taxon>Bacteria</taxon>
        <taxon>Pseudomonadati</taxon>
        <taxon>Bacteroidota</taxon>
        <taxon>Flavobacteriia</taxon>
        <taxon>Flavobacteriales</taxon>
        <taxon>Flavobacteriaceae</taxon>
        <taxon>Gaetbulibacter</taxon>
    </lineage>
</organism>
<gene>
    <name evidence="9" type="ORF">V8G58_11170</name>
</gene>
<dbReference type="InterPro" id="IPR036890">
    <property type="entry name" value="HATPase_C_sf"/>
</dbReference>